<dbReference type="InterPro" id="IPR056789">
    <property type="entry name" value="LRR_R13L1-DRL21"/>
</dbReference>
<gene>
    <name evidence="2" type="ORF">LLUT_LOCUS12821</name>
</gene>
<accession>A0AAV1WRQ8</accession>
<name>A0AAV1WRQ8_LUPLU</name>
<organism evidence="2 3">
    <name type="scientific">Lupinus luteus</name>
    <name type="common">European yellow lupine</name>
    <dbReference type="NCBI Taxonomy" id="3873"/>
    <lineage>
        <taxon>Eukaryota</taxon>
        <taxon>Viridiplantae</taxon>
        <taxon>Streptophyta</taxon>
        <taxon>Embryophyta</taxon>
        <taxon>Tracheophyta</taxon>
        <taxon>Spermatophyta</taxon>
        <taxon>Magnoliopsida</taxon>
        <taxon>eudicotyledons</taxon>
        <taxon>Gunneridae</taxon>
        <taxon>Pentapetalae</taxon>
        <taxon>rosids</taxon>
        <taxon>fabids</taxon>
        <taxon>Fabales</taxon>
        <taxon>Fabaceae</taxon>
        <taxon>Papilionoideae</taxon>
        <taxon>50 kb inversion clade</taxon>
        <taxon>genistoids sensu lato</taxon>
        <taxon>core genistoids</taxon>
        <taxon>Genisteae</taxon>
        <taxon>Lupinus</taxon>
    </lineage>
</organism>
<dbReference type="PANTHER" id="PTHR47186">
    <property type="entry name" value="LEUCINE-RICH REPEAT-CONTAINING PROTEIN 57"/>
    <property type="match status" value="1"/>
</dbReference>
<dbReference type="Pfam" id="PF25019">
    <property type="entry name" value="LRR_R13L1-DRL21"/>
    <property type="match status" value="1"/>
</dbReference>
<dbReference type="SUPFAM" id="SSF52047">
    <property type="entry name" value="RNI-like"/>
    <property type="match status" value="1"/>
</dbReference>
<comment type="caution">
    <text evidence="2">The sequence shown here is derived from an EMBL/GenBank/DDBJ whole genome shotgun (WGS) entry which is preliminary data.</text>
</comment>
<reference evidence="2 3" key="1">
    <citation type="submission" date="2024-03" db="EMBL/GenBank/DDBJ databases">
        <authorList>
            <person name="Martinez-Hernandez J."/>
        </authorList>
    </citation>
    <scope>NUCLEOTIDE SEQUENCE [LARGE SCALE GENOMIC DNA]</scope>
</reference>
<protein>
    <recommendedName>
        <fullName evidence="1">R13L1/DRL21-like LRR repeat region domain-containing protein</fullName>
    </recommendedName>
</protein>
<dbReference type="EMBL" id="CAXHTB010000009">
    <property type="protein sequence ID" value="CAL0311761.1"/>
    <property type="molecule type" value="Genomic_DNA"/>
</dbReference>
<proteinExistence type="predicted"/>
<dbReference type="InterPro" id="IPR032675">
    <property type="entry name" value="LRR_dom_sf"/>
</dbReference>
<feature type="domain" description="R13L1/DRL21-like LRR repeat region" evidence="1">
    <location>
        <begin position="100"/>
        <end position="161"/>
    </location>
</feature>
<dbReference type="Gene3D" id="3.80.10.10">
    <property type="entry name" value="Ribonuclease Inhibitor"/>
    <property type="match status" value="1"/>
</dbReference>
<sequence>MSPLFFSGNIFRESQRFNQTPDITTLPESLSSLIKLQILKLERCYSLDRLTQHLTHLKDLRHVIIKRCTKLVAISPNIGKLKCLKRLSIFIVDLKSGFGLEELHDLQLGGNLQIRGLENIKTGLDARQANFVGKKILNHVCFSLKRRNDNPDDTHAESVLKIPSRLLAVKYYLVEM</sequence>
<dbReference type="PANTHER" id="PTHR47186:SF18">
    <property type="entry name" value="RX N-TERMINAL DOMAIN-CONTAINING PROTEIN"/>
    <property type="match status" value="1"/>
</dbReference>
<keyword evidence="3" id="KW-1185">Reference proteome</keyword>
<evidence type="ECO:0000259" key="1">
    <source>
        <dbReference type="Pfam" id="PF25019"/>
    </source>
</evidence>
<evidence type="ECO:0000313" key="3">
    <source>
        <dbReference type="Proteomes" id="UP001497480"/>
    </source>
</evidence>
<dbReference type="AlphaFoldDB" id="A0AAV1WRQ8"/>
<dbReference type="Proteomes" id="UP001497480">
    <property type="component" value="Unassembled WGS sequence"/>
</dbReference>
<evidence type="ECO:0000313" key="2">
    <source>
        <dbReference type="EMBL" id="CAL0311761.1"/>
    </source>
</evidence>